<sequence>MIRHIVLIRFREDIAEATIAEIFDEIGAIRDRVPGFIDMRGGRSESPEGIERGYMHGFTVDFESWEALAAYQEHPDHKAAGGKLVANAVGGTDGILVLDLDV</sequence>
<dbReference type="InterPro" id="IPR044662">
    <property type="entry name" value="HS1/DABB1-like"/>
</dbReference>
<comment type="subunit">
    <text evidence="1">Homodimer.</text>
</comment>
<evidence type="ECO:0000256" key="1">
    <source>
        <dbReference type="ARBA" id="ARBA00011738"/>
    </source>
</evidence>
<dbReference type="AlphaFoldDB" id="A0A2R8AE78"/>
<dbReference type="PANTHER" id="PTHR33178">
    <property type="match status" value="1"/>
</dbReference>
<accession>A0A2R8AE78</accession>
<name>A0A2R8AE78_9RHOB</name>
<dbReference type="Proteomes" id="UP000244932">
    <property type="component" value="Unassembled WGS sequence"/>
</dbReference>
<evidence type="ECO:0000259" key="2">
    <source>
        <dbReference type="PROSITE" id="PS51502"/>
    </source>
</evidence>
<reference evidence="3 4" key="1">
    <citation type="submission" date="2018-03" db="EMBL/GenBank/DDBJ databases">
        <authorList>
            <person name="Keele B.F."/>
        </authorList>
    </citation>
    <scope>NUCLEOTIDE SEQUENCE [LARGE SCALE GENOMIC DNA]</scope>
    <source>
        <strain evidence="3 4">CeCT 8812</strain>
    </source>
</reference>
<dbReference type="Pfam" id="PF07876">
    <property type="entry name" value="Dabb"/>
    <property type="match status" value="1"/>
</dbReference>
<dbReference type="InterPro" id="IPR013097">
    <property type="entry name" value="Dabb"/>
</dbReference>
<proteinExistence type="predicted"/>
<dbReference type="SMART" id="SM00886">
    <property type="entry name" value="Dabb"/>
    <property type="match status" value="1"/>
</dbReference>
<dbReference type="PANTHER" id="PTHR33178:SF10">
    <property type="entry name" value="STRESS-RESPONSE A_B BARREL DOMAIN-CONTAINING PROTEIN"/>
    <property type="match status" value="1"/>
</dbReference>
<dbReference type="Gene3D" id="3.30.70.100">
    <property type="match status" value="1"/>
</dbReference>
<organism evidence="3 4">
    <name type="scientific">Pontivivens insulae</name>
    <dbReference type="NCBI Taxonomy" id="1639689"/>
    <lineage>
        <taxon>Bacteria</taxon>
        <taxon>Pseudomonadati</taxon>
        <taxon>Pseudomonadota</taxon>
        <taxon>Alphaproteobacteria</taxon>
        <taxon>Rhodobacterales</taxon>
        <taxon>Paracoccaceae</taxon>
        <taxon>Pontivivens</taxon>
    </lineage>
</organism>
<dbReference type="OrthoDB" id="9816070at2"/>
<dbReference type="RefSeq" id="WP_108783184.1">
    <property type="nucleotide sequence ID" value="NZ_OMKW01000003.1"/>
</dbReference>
<dbReference type="InterPro" id="IPR011008">
    <property type="entry name" value="Dimeric_a/b-barrel"/>
</dbReference>
<protein>
    <recommendedName>
        <fullName evidence="2">Stress-response A/B barrel domain-containing protein</fullName>
    </recommendedName>
</protein>
<gene>
    <name evidence="3" type="ORF">POI8812_02841</name>
</gene>
<dbReference type="SUPFAM" id="SSF54909">
    <property type="entry name" value="Dimeric alpha+beta barrel"/>
    <property type="match status" value="1"/>
</dbReference>
<evidence type="ECO:0000313" key="3">
    <source>
        <dbReference type="EMBL" id="SPF30502.1"/>
    </source>
</evidence>
<dbReference type="EMBL" id="OMKW01000003">
    <property type="protein sequence ID" value="SPF30502.1"/>
    <property type="molecule type" value="Genomic_DNA"/>
</dbReference>
<evidence type="ECO:0000313" key="4">
    <source>
        <dbReference type="Proteomes" id="UP000244932"/>
    </source>
</evidence>
<dbReference type="PROSITE" id="PS51502">
    <property type="entry name" value="S_R_A_B_BARREL"/>
    <property type="match status" value="1"/>
</dbReference>
<feature type="domain" description="Stress-response A/B barrel" evidence="2">
    <location>
        <begin position="2"/>
        <end position="100"/>
    </location>
</feature>
<keyword evidence="4" id="KW-1185">Reference proteome</keyword>